<evidence type="ECO:0000256" key="1">
    <source>
        <dbReference type="ARBA" id="ARBA00004752"/>
    </source>
</evidence>
<dbReference type="GO" id="GO:0018104">
    <property type="term" value="P:peptidoglycan-protein cross-linking"/>
    <property type="evidence" value="ECO:0007669"/>
    <property type="project" value="TreeGrafter"/>
</dbReference>
<dbReference type="Gene3D" id="1.10.101.10">
    <property type="entry name" value="PGBD-like superfamily/PGBD"/>
    <property type="match status" value="1"/>
</dbReference>
<dbReference type="GO" id="GO:0071972">
    <property type="term" value="F:peptidoglycan L,D-transpeptidase activity"/>
    <property type="evidence" value="ECO:0007669"/>
    <property type="project" value="TreeGrafter"/>
</dbReference>
<protein>
    <submittedName>
        <fullName evidence="10">Murein L,D-transpeptidase</fullName>
    </submittedName>
</protein>
<comment type="pathway">
    <text evidence="1 7">Cell wall biogenesis; peptidoglycan biosynthesis.</text>
</comment>
<dbReference type="SUPFAM" id="SSF47090">
    <property type="entry name" value="PGBD-like"/>
    <property type="match status" value="1"/>
</dbReference>
<dbReference type="SUPFAM" id="SSF141523">
    <property type="entry name" value="L,D-transpeptidase catalytic domain-like"/>
    <property type="match status" value="1"/>
</dbReference>
<dbReference type="GO" id="GO:0071555">
    <property type="term" value="P:cell wall organization"/>
    <property type="evidence" value="ECO:0007669"/>
    <property type="project" value="UniProtKB-UniRule"/>
</dbReference>
<evidence type="ECO:0000256" key="7">
    <source>
        <dbReference type="PROSITE-ProRule" id="PRU01373"/>
    </source>
</evidence>
<proteinExistence type="inferred from homology"/>
<comment type="similarity">
    <text evidence="2">Belongs to the YkuD family.</text>
</comment>
<keyword evidence="5 7" id="KW-0573">Peptidoglycan synthesis</keyword>
<dbReference type="InterPro" id="IPR050979">
    <property type="entry name" value="LD-transpeptidase"/>
</dbReference>
<dbReference type="InterPro" id="IPR036365">
    <property type="entry name" value="PGBD-like_sf"/>
</dbReference>
<dbReference type="RefSeq" id="WP_169419458.1">
    <property type="nucleotide sequence ID" value="NZ_JABBFX010000001.1"/>
</dbReference>
<dbReference type="Proteomes" id="UP000541185">
    <property type="component" value="Unassembled WGS sequence"/>
</dbReference>
<dbReference type="GO" id="GO:0016740">
    <property type="term" value="F:transferase activity"/>
    <property type="evidence" value="ECO:0007669"/>
    <property type="project" value="UniProtKB-KW"/>
</dbReference>
<dbReference type="InterPro" id="IPR036366">
    <property type="entry name" value="PGBDSf"/>
</dbReference>
<comment type="caution">
    <text evidence="10">The sequence shown here is derived from an EMBL/GenBank/DDBJ whole genome shotgun (WGS) entry which is preliminary data.</text>
</comment>
<dbReference type="PANTHER" id="PTHR30582:SF30">
    <property type="entry name" value="BLR4375 PROTEIN"/>
    <property type="match status" value="1"/>
</dbReference>
<feature type="active site" description="Nucleophile" evidence="7">
    <location>
        <position position="323"/>
    </location>
</feature>
<evidence type="ECO:0000256" key="6">
    <source>
        <dbReference type="ARBA" id="ARBA00023316"/>
    </source>
</evidence>
<keyword evidence="6 7" id="KW-0961">Cell wall biogenesis/degradation</keyword>
<keyword evidence="8" id="KW-0732">Signal</keyword>
<dbReference type="InterPro" id="IPR038063">
    <property type="entry name" value="Transpep_catalytic_dom"/>
</dbReference>
<accession>A0A848H7A7</accession>
<dbReference type="InterPro" id="IPR002477">
    <property type="entry name" value="Peptidoglycan-bd-like"/>
</dbReference>
<keyword evidence="11" id="KW-1185">Reference proteome</keyword>
<keyword evidence="3" id="KW-0808">Transferase</keyword>
<dbReference type="CDD" id="cd16913">
    <property type="entry name" value="YkuD_like"/>
    <property type="match status" value="1"/>
</dbReference>
<evidence type="ECO:0000259" key="9">
    <source>
        <dbReference type="PROSITE" id="PS52029"/>
    </source>
</evidence>
<evidence type="ECO:0000256" key="2">
    <source>
        <dbReference type="ARBA" id="ARBA00005992"/>
    </source>
</evidence>
<dbReference type="GO" id="GO:0005576">
    <property type="term" value="C:extracellular region"/>
    <property type="evidence" value="ECO:0007669"/>
    <property type="project" value="TreeGrafter"/>
</dbReference>
<dbReference type="UniPathway" id="UPA00219"/>
<dbReference type="EMBL" id="JABBFX010000001">
    <property type="protein sequence ID" value="NML45389.1"/>
    <property type="molecule type" value="Genomic_DNA"/>
</dbReference>
<feature type="signal peptide" evidence="8">
    <location>
        <begin position="1"/>
        <end position="24"/>
    </location>
</feature>
<dbReference type="GO" id="GO:0008360">
    <property type="term" value="P:regulation of cell shape"/>
    <property type="evidence" value="ECO:0007669"/>
    <property type="project" value="UniProtKB-UniRule"/>
</dbReference>
<feature type="domain" description="L,D-TPase catalytic" evidence="9">
    <location>
        <begin position="215"/>
        <end position="347"/>
    </location>
</feature>
<evidence type="ECO:0000256" key="4">
    <source>
        <dbReference type="ARBA" id="ARBA00022960"/>
    </source>
</evidence>
<dbReference type="Gene3D" id="2.40.440.10">
    <property type="entry name" value="L,D-transpeptidase catalytic domain-like"/>
    <property type="match status" value="1"/>
</dbReference>
<dbReference type="PROSITE" id="PS52029">
    <property type="entry name" value="LD_TPASE"/>
    <property type="match status" value="1"/>
</dbReference>
<dbReference type="InterPro" id="IPR005490">
    <property type="entry name" value="LD_TPept_cat_dom"/>
</dbReference>
<evidence type="ECO:0000313" key="11">
    <source>
        <dbReference type="Proteomes" id="UP000541185"/>
    </source>
</evidence>
<dbReference type="Pfam" id="PF01471">
    <property type="entry name" value="PG_binding_1"/>
    <property type="match status" value="1"/>
</dbReference>
<feature type="chain" id="PRO_5032358180" evidence="8">
    <location>
        <begin position="25"/>
        <end position="348"/>
    </location>
</feature>
<evidence type="ECO:0000313" key="10">
    <source>
        <dbReference type="EMBL" id="NML45389.1"/>
    </source>
</evidence>
<evidence type="ECO:0000256" key="3">
    <source>
        <dbReference type="ARBA" id="ARBA00022679"/>
    </source>
</evidence>
<evidence type="ECO:0000256" key="5">
    <source>
        <dbReference type="ARBA" id="ARBA00022984"/>
    </source>
</evidence>
<feature type="active site" description="Proton donor/acceptor" evidence="7">
    <location>
        <position position="307"/>
    </location>
</feature>
<sequence length="348" mass="37114">MHRRSILSLGLAVAVAAAAPFAQAKTQHHGHASAQRPASAVVTPYPADPTQHMNQLNGDTSAPVLAEGAKGPAVVRAQVMLDRAWFSPGEIDGVFSTNMKHAVAAFQLARGLPTSGRIDAATWGALGQQQAPVFGTYVVTPQDMAGPYVKIPDDPVEESRLPTLGYQNPEEALGERFHVSPRLLAALNKDRPLREGQMIVVPDVLKAQALAGKATGIRIAKSERMLYLLGEGDKVIGAFPVSFGGAENPLQPGQMSIVTKVMNPNYSYDPSLLKNPKADEKLRLPPGPNNPVGVVWLGLSKEHWGIHGTAEPSQMARVQTNGCVRLTNWDVSRLATVADKGMAVDVQA</sequence>
<dbReference type="AlphaFoldDB" id="A0A848H7A7"/>
<dbReference type="PANTHER" id="PTHR30582">
    <property type="entry name" value="L,D-TRANSPEPTIDASE"/>
    <property type="match status" value="1"/>
</dbReference>
<organism evidence="10 11">
    <name type="scientific">Ramlibacter agri</name>
    <dbReference type="NCBI Taxonomy" id="2728837"/>
    <lineage>
        <taxon>Bacteria</taxon>
        <taxon>Pseudomonadati</taxon>
        <taxon>Pseudomonadota</taxon>
        <taxon>Betaproteobacteria</taxon>
        <taxon>Burkholderiales</taxon>
        <taxon>Comamonadaceae</taxon>
        <taxon>Ramlibacter</taxon>
    </lineage>
</organism>
<reference evidence="10 11" key="1">
    <citation type="submission" date="2020-04" db="EMBL/GenBank/DDBJ databases">
        <title>Ramlibacter sp. G-1-2-2 isolated from soil.</title>
        <authorList>
            <person name="Dahal R.H."/>
        </authorList>
    </citation>
    <scope>NUCLEOTIDE SEQUENCE [LARGE SCALE GENOMIC DNA]</scope>
    <source>
        <strain evidence="10 11">G-1-2-2</strain>
    </source>
</reference>
<keyword evidence="4 7" id="KW-0133">Cell shape</keyword>
<dbReference type="Pfam" id="PF03734">
    <property type="entry name" value="YkuD"/>
    <property type="match status" value="1"/>
</dbReference>
<name>A0A848H7A7_9BURK</name>
<evidence type="ECO:0000256" key="8">
    <source>
        <dbReference type="SAM" id="SignalP"/>
    </source>
</evidence>
<gene>
    <name evidence="10" type="ORF">HHL11_16670</name>
</gene>